<dbReference type="RefSeq" id="XP_019034580.1">
    <property type="nucleotide sequence ID" value="XM_019173875.1"/>
</dbReference>
<reference evidence="2 3" key="1">
    <citation type="submission" date="2016-06" db="EMBL/GenBank/DDBJ databases">
        <title>Evolution of pathogenesis and genome organization in the Tremellales.</title>
        <authorList>
            <person name="Cuomo C."/>
            <person name="Litvintseva A."/>
            <person name="Heitman J."/>
            <person name="Chen Y."/>
            <person name="Sun S."/>
            <person name="Springer D."/>
            <person name="Dromer F."/>
            <person name="Young S."/>
            <person name="Zeng Q."/>
            <person name="Chapman S."/>
            <person name="Gujja S."/>
            <person name="Saif S."/>
            <person name="Birren B."/>
        </authorList>
    </citation>
    <scope>NUCLEOTIDE SEQUENCE [LARGE SCALE GENOMIC DNA]</scope>
    <source>
        <strain evidence="2 3">CBS 7118</strain>
    </source>
</reference>
<dbReference type="EMBL" id="AWGH01000003">
    <property type="protein sequence ID" value="ODO06480.1"/>
    <property type="molecule type" value="Genomic_DNA"/>
</dbReference>
<name>A0A1E3K058_9TREE</name>
<proteinExistence type="predicted"/>
<evidence type="ECO:0000313" key="3">
    <source>
        <dbReference type="Proteomes" id="UP000094819"/>
    </source>
</evidence>
<accession>A0A1E3K058</accession>
<dbReference type="Proteomes" id="UP000094819">
    <property type="component" value="Unassembled WGS sequence"/>
</dbReference>
<feature type="compositionally biased region" description="Basic residues" evidence="1">
    <location>
        <begin position="8"/>
        <end position="19"/>
    </location>
</feature>
<dbReference type="GeneID" id="30190925"/>
<keyword evidence="3" id="KW-1185">Reference proteome</keyword>
<feature type="region of interest" description="Disordered" evidence="1">
    <location>
        <begin position="1"/>
        <end position="20"/>
    </location>
</feature>
<dbReference type="AlphaFoldDB" id="A0A1E3K058"/>
<gene>
    <name evidence="2" type="ORF">L198_01712</name>
</gene>
<evidence type="ECO:0000256" key="1">
    <source>
        <dbReference type="SAM" id="MobiDB-lite"/>
    </source>
</evidence>
<evidence type="ECO:0000313" key="2">
    <source>
        <dbReference type="EMBL" id="ODO06480.1"/>
    </source>
</evidence>
<protein>
    <submittedName>
        <fullName evidence="2">Uncharacterized protein</fullName>
    </submittedName>
</protein>
<comment type="caution">
    <text evidence="2">The sequence shown here is derived from an EMBL/GenBank/DDBJ whole genome shotgun (WGS) entry which is preliminary data.</text>
</comment>
<sequence length="182" mass="20142">MVIVKRTSAVRRRASKPPRHPTFTTSGPLCVICVSDQAPRKSSDGSSIPIFCGTCEGGVYAEGAILQLIGKMDDELIEHEVDYLHDTEQTGLFGTSPSRIGDTYKQALLDLLEKCSYLDDLITKTRQRFPSVKASEAEVRDALRQLDTHLETYPSSYFDPKLDLRVPTIVIGDHPPAFALAF</sequence>
<organism evidence="2 3">
    <name type="scientific">Cryptococcus wingfieldii CBS 7118</name>
    <dbReference type="NCBI Taxonomy" id="1295528"/>
    <lineage>
        <taxon>Eukaryota</taxon>
        <taxon>Fungi</taxon>
        <taxon>Dikarya</taxon>
        <taxon>Basidiomycota</taxon>
        <taxon>Agaricomycotina</taxon>
        <taxon>Tremellomycetes</taxon>
        <taxon>Tremellales</taxon>
        <taxon>Cryptococcaceae</taxon>
        <taxon>Cryptococcus</taxon>
    </lineage>
</organism>